<organism evidence="5 6">
    <name type="scientific">Trypanosoma cruzi</name>
    <dbReference type="NCBI Taxonomy" id="5693"/>
    <lineage>
        <taxon>Eukaryota</taxon>
        <taxon>Discoba</taxon>
        <taxon>Euglenozoa</taxon>
        <taxon>Kinetoplastea</taxon>
        <taxon>Metakinetoplastina</taxon>
        <taxon>Trypanosomatida</taxon>
        <taxon>Trypanosomatidae</taxon>
        <taxon>Trypanosoma</taxon>
        <taxon>Schizotrypanum</taxon>
    </lineage>
</organism>
<dbReference type="VEuPathDB" id="TriTrypDB:BCY84_19216"/>
<dbReference type="InterPro" id="IPR002347">
    <property type="entry name" value="SDR_fam"/>
</dbReference>
<dbReference type="Gene3D" id="3.40.50.720">
    <property type="entry name" value="NAD(P)-binding Rossmann-like Domain"/>
    <property type="match status" value="1"/>
</dbReference>
<reference evidence="5 6" key="1">
    <citation type="journal article" date="2019" name="Genome Biol. Evol.">
        <title>Nanopore Sequencing Significantly Improves Genome Assembly of the Protozoan Parasite Trypanosoma cruzi.</title>
        <authorList>
            <person name="Diaz-Viraque F."/>
            <person name="Pita S."/>
            <person name="Greif G."/>
            <person name="de Souza R.C.M."/>
            <person name="Iraola G."/>
            <person name="Robello C."/>
        </authorList>
    </citation>
    <scope>NUCLEOTIDE SEQUENCE [LARGE SCALE GENOMIC DNA]</scope>
    <source>
        <strain evidence="5 6">Berenice</strain>
    </source>
</reference>
<keyword evidence="4" id="KW-0472">Membrane</keyword>
<evidence type="ECO:0000313" key="6">
    <source>
        <dbReference type="Proteomes" id="UP000583944"/>
    </source>
</evidence>
<evidence type="ECO:0000256" key="4">
    <source>
        <dbReference type="SAM" id="Phobius"/>
    </source>
</evidence>
<evidence type="ECO:0008006" key="7">
    <source>
        <dbReference type="Google" id="ProtNLM"/>
    </source>
</evidence>
<dbReference type="PRINTS" id="PR00081">
    <property type="entry name" value="GDHRDH"/>
</dbReference>
<keyword evidence="4" id="KW-0812">Transmembrane</keyword>
<protein>
    <recommendedName>
        <fullName evidence="7">Short chain dehydrogenase</fullName>
    </recommendedName>
</protein>
<dbReference type="InterPro" id="IPR036291">
    <property type="entry name" value="NAD(P)-bd_dom_sf"/>
</dbReference>
<accession>A0A7J6Y1L2</accession>
<keyword evidence="3" id="KW-0560">Oxidoreductase</keyword>
<feature type="transmembrane region" description="Helical" evidence="4">
    <location>
        <begin position="6"/>
        <end position="29"/>
    </location>
</feature>
<dbReference type="SUPFAM" id="SSF51735">
    <property type="entry name" value="NAD(P)-binding Rossmann-fold domains"/>
    <property type="match status" value="1"/>
</dbReference>
<dbReference type="PANTHER" id="PTHR43963">
    <property type="entry name" value="CARBONYL REDUCTASE 1-RELATED"/>
    <property type="match status" value="1"/>
</dbReference>
<evidence type="ECO:0000256" key="3">
    <source>
        <dbReference type="ARBA" id="ARBA00023002"/>
    </source>
</evidence>
<dbReference type="GO" id="GO:0016616">
    <property type="term" value="F:oxidoreductase activity, acting on the CH-OH group of donors, NAD or NADP as acceptor"/>
    <property type="evidence" value="ECO:0007669"/>
    <property type="project" value="InterPro"/>
</dbReference>
<comment type="caution">
    <text evidence="5">The sequence shown here is derived from an EMBL/GenBank/DDBJ whole genome shotgun (WGS) entry which is preliminary data.</text>
</comment>
<dbReference type="EMBL" id="JABDHM010000054">
    <property type="protein sequence ID" value="KAF5220296.1"/>
    <property type="molecule type" value="Genomic_DNA"/>
</dbReference>
<dbReference type="Proteomes" id="UP000583944">
    <property type="component" value="Unassembled WGS sequence"/>
</dbReference>
<proteinExistence type="inferred from homology"/>
<evidence type="ECO:0000256" key="1">
    <source>
        <dbReference type="ARBA" id="ARBA00006484"/>
    </source>
</evidence>
<evidence type="ECO:0000256" key="2">
    <source>
        <dbReference type="ARBA" id="ARBA00022857"/>
    </source>
</evidence>
<dbReference type="Pfam" id="PF00106">
    <property type="entry name" value="adh_short"/>
    <property type="match status" value="1"/>
</dbReference>
<keyword evidence="4" id="KW-1133">Transmembrane helix</keyword>
<dbReference type="PANTHER" id="PTHR43963:SF6">
    <property type="entry name" value="CHAIN DEHYDROGENASE FAMILY PROTEIN, PUTATIVE (AFU_ORTHOLOGUE AFUA_3G15350)-RELATED"/>
    <property type="match status" value="1"/>
</dbReference>
<keyword evidence="2" id="KW-0521">NADP</keyword>
<dbReference type="VEuPathDB" id="TriTrypDB:ECC02_006732"/>
<gene>
    <name evidence="5" type="ORF">ECC02_006732</name>
</gene>
<comment type="similarity">
    <text evidence="1">Belongs to the short-chain dehydrogenases/reductases (SDR) family.</text>
</comment>
<dbReference type="CDD" id="cd05324">
    <property type="entry name" value="carb_red_PTCR-like_SDR_c"/>
    <property type="match status" value="1"/>
</dbReference>
<dbReference type="AlphaFoldDB" id="A0A7J6Y1L2"/>
<name>A0A7J6Y1L2_TRYCR</name>
<evidence type="ECO:0000313" key="5">
    <source>
        <dbReference type="EMBL" id="KAF5220296.1"/>
    </source>
</evidence>
<dbReference type="InterPro" id="IPR045313">
    <property type="entry name" value="CBR1-like"/>
</dbReference>
<sequence length="315" mass="35618">MALLSIIIIIIFLFVYFYLCTKCVCVCAWEREGGRLLPFCTHYPPIYIYYKHTSKYIHLYYYWAVMLSKRVALVTGGNRGIGYAAVRRMAQLGYCVLLAARDVQRGEAAAASLRADDMDVQFLHLVITNEASVATAAREVEARYKRLDALINNAAVMDYDNHITPLNVPRMREEFEVNFFAAVMVTNAFLPLMLRTSDAPRIVNVSTPLGTHETVEHPHNRYGSPLFTSYKCTKAALNMYTHNLAYWLQTQEENSAKAAKVNAAYPGYVRTDMSRNRAEAPMEPDEGAETLVYLATLPADGPTGGFFHKKERLAW</sequence>